<name>A0ABR9XCK3_9SPHI</name>
<evidence type="ECO:0000256" key="6">
    <source>
        <dbReference type="SAM" id="Phobius"/>
    </source>
</evidence>
<evidence type="ECO:0000313" key="7">
    <source>
        <dbReference type="EMBL" id="MBE9664897.1"/>
    </source>
</evidence>
<reference evidence="7 8" key="1">
    <citation type="submission" date="2020-10" db="EMBL/GenBank/DDBJ databases">
        <title>Mucilaginibacter mali sp. nov., isolated from rhizosphere soil of apple orchard.</title>
        <authorList>
            <person name="Lee J.-S."/>
            <person name="Kim H.S."/>
            <person name="Kim J.-S."/>
        </authorList>
    </citation>
    <scope>NUCLEOTIDE SEQUENCE [LARGE SCALE GENOMIC DNA]</scope>
    <source>
        <strain evidence="7 8">KCTC 23157</strain>
    </source>
</reference>
<dbReference type="PANTHER" id="PTHR30250">
    <property type="entry name" value="PST FAMILY PREDICTED COLANIC ACID TRANSPORTER"/>
    <property type="match status" value="1"/>
</dbReference>
<gene>
    <name evidence="7" type="ORF">IRJ18_00895</name>
</gene>
<keyword evidence="3 6" id="KW-0812">Transmembrane</keyword>
<evidence type="ECO:0000256" key="2">
    <source>
        <dbReference type="ARBA" id="ARBA00022475"/>
    </source>
</evidence>
<dbReference type="Pfam" id="PF13440">
    <property type="entry name" value="Polysacc_synt_3"/>
    <property type="match status" value="1"/>
</dbReference>
<keyword evidence="4 6" id="KW-1133">Transmembrane helix</keyword>
<dbReference type="EMBL" id="JADFFM010000001">
    <property type="protein sequence ID" value="MBE9664897.1"/>
    <property type="molecule type" value="Genomic_DNA"/>
</dbReference>
<sequence length="425" mass="47804">MLNIITTSILYRHMAKEEIGVWFFFQTTFILIDTFRTGFLQTAFVKFYAGAQPERAENILGSTWYLGLLITGIVFLINIPAFFLLNYIDNLGIIEVIKWTTITFVSTLPIVMATWLLQAQARYAEILYIRAVNQASFIIFVITLILSKHITLNMVFITNVLSCLLTCIVIFSCRWSGFKSVTKQTRGSVKELFHFGKFSVGTSISANLLRSSDTFIINFTLGPGAIAIYNISQTLTNLIDIPLRSFVTTGMTSLAAAQNNNKKEEVEYIFKKYAGALTIIFIPVIIGGFIFADVAVSLIGGGKYVGTPAANIFRIFMIFAFFIPLDRFIGVTLDVIHKPKYNFYKVLIMLAINVVGDFAGIYFMHSIYGVGIASIPTFVFGTVIGYFSLKRFLNFDLTSIFKLGYTETRILIQTVRNKLGRTREI</sequence>
<evidence type="ECO:0000256" key="1">
    <source>
        <dbReference type="ARBA" id="ARBA00004651"/>
    </source>
</evidence>
<accession>A0ABR9XCK3</accession>
<proteinExistence type="predicted"/>
<evidence type="ECO:0000313" key="8">
    <source>
        <dbReference type="Proteomes" id="UP000632774"/>
    </source>
</evidence>
<evidence type="ECO:0000256" key="4">
    <source>
        <dbReference type="ARBA" id="ARBA00022989"/>
    </source>
</evidence>
<feature type="transmembrane region" description="Helical" evidence="6">
    <location>
        <begin position="343"/>
        <end position="364"/>
    </location>
</feature>
<keyword evidence="8" id="KW-1185">Reference proteome</keyword>
<keyword evidence="2" id="KW-1003">Cell membrane</keyword>
<comment type="subcellular location">
    <subcellularLocation>
        <location evidence="1">Cell membrane</location>
        <topology evidence="1">Multi-pass membrane protein</topology>
    </subcellularLocation>
</comment>
<protein>
    <submittedName>
        <fullName evidence="7">Oligosaccharide flippase family protein</fullName>
    </submittedName>
</protein>
<feature type="transmembrane region" description="Helical" evidence="6">
    <location>
        <begin position="312"/>
        <end position="336"/>
    </location>
</feature>
<feature type="transmembrane region" description="Helical" evidence="6">
    <location>
        <begin position="96"/>
        <end position="115"/>
    </location>
</feature>
<dbReference type="PANTHER" id="PTHR30250:SF11">
    <property type="entry name" value="O-ANTIGEN TRANSPORTER-RELATED"/>
    <property type="match status" value="1"/>
</dbReference>
<feature type="transmembrane region" description="Helical" evidence="6">
    <location>
        <begin position="273"/>
        <end position="292"/>
    </location>
</feature>
<feature type="transmembrane region" description="Helical" evidence="6">
    <location>
        <begin position="152"/>
        <end position="173"/>
    </location>
</feature>
<evidence type="ECO:0000256" key="5">
    <source>
        <dbReference type="ARBA" id="ARBA00023136"/>
    </source>
</evidence>
<comment type="caution">
    <text evidence="7">The sequence shown here is derived from an EMBL/GenBank/DDBJ whole genome shotgun (WGS) entry which is preliminary data.</text>
</comment>
<dbReference type="InterPro" id="IPR050833">
    <property type="entry name" value="Poly_Biosynth_Transport"/>
</dbReference>
<keyword evidence="5 6" id="KW-0472">Membrane</keyword>
<feature type="transmembrane region" description="Helical" evidence="6">
    <location>
        <begin position="64"/>
        <end position="84"/>
    </location>
</feature>
<feature type="transmembrane region" description="Helical" evidence="6">
    <location>
        <begin position="370"/>
        <end position="389"/>
    </location>
</feature>
<organism evidence="7 8">
    <name type="scientific">Mucilaginibacter boryungensis</name>
    <dbReference type="NCBI Taxonomy" id="768480"/>
    <lineage>
        <taxon>Bacteria</taxon>
        <taxon>Pseudomonadati</taxon>
        <taxon>Bacteroidota</taxon>
        <taxon>Sphingobacteriia</taxon>
        <taxon>Sphingobacteriales</taxon>
        <taxon>Sphingobacteriaceae</taxon>
        <taxon>Mucilaginibacter</taxon>
    </lineage>
</organism>
<dbReference type="Proteomes" id="UP000632774">
    <property type="component" value="Unassembled WGS sequence"/>
</dbReference>
<evidence type="ECO:0000256" key="3">
    <source>
        <dbReference type="ARBA" id="ARBA00022692"/>
    </source>
</evidence>
<feature type="transmembrane region" description="Helical" evidence="6">
    <location>
        <begin position="127"/>
        <end position="146"/>
    </location>
</feature>